<reference evidence="2 3" key="1">
    <citation type="submission" date="2017-04" db="EMBL/GenBank/DDBJ databases">
        <title>Genome Sequence of the Model Brown-Rot Fungus Postia placenta SB12.</title>
        <authorList>
            <consortium name="DOE Joint Genome Institute"/>
            <person name="Gaskell J."/>
            <person name="Kersten P."/>
            <person name="Larrondo L.F."/>
            <person name="Canessa P."/>
            <person name="Martinez D."/>
            <person name="Hibbett D."/>
            <person name="Schmoll M."/>
            <person name="Kubicek C.P."/>
            <person name="Martinez A.T."/>
            <person name="Yadav J."/>
            <person name="Master E."/>
            <person name="Magnuson J.K."/>
            <person name="James T."/>
            <person name="Yaver D."/>
            <person name="Berka R."/>
            <person name="Labutti K."/>
            <person name="Lipzen A."/>
            <person name="Aerts A."/>
            <person name="Barry K."/>
            <person name="Henrissat B."/>
            <person name="Blanchette R."/>
            <person name="Grigoriev I."/>
            <person name="Cullen D."/>
        </authorList>
    </citation>
    <scope>NUCLEOTIDE SEQUENCE [LARGE SCALE GENOMIC DNA]</scope>
    <source>
        <strain evidence="2 3">MAD-698-R-SB12</strain>
    </source>
</reference>
<accession>A0A1X6N114</accession>
<sequence>MSGTGNTGNNNTGNELGRTWGDKLNRTVSDRKLQRGAWNTIEGAGDSLRGGMMDFADSATGTGGHHTETDVGAQKTQTGIAEMKGSGTAGTAPQTAGARGTATTTGSAPPLPARGGAGIHSNNAATTAGSTTGPVP</sequence>
<dbReference type="OrthoDB" id="2590867at2759"/>
<dbReference type="Proteomes" id="UP000194127">
    <property type="component" value="Unassembled WGS sequence"/>
</dbReference>
<feature type="compositionally biased region" description="Basic and acidic residues" evidence="1">
    <location>
        <begin position="20"/>
        <end position="33"/>
    </location>
</feature>
<organism evidence="2 3">
    <name type="scientific">Postia placenta MAD-698-R-SB12</name>
    <dbReference type="NCBI Taxonomy" id="670580"/>
    <lineage>
        <taxon>Eukaryota</taxon>
        <taxon>Fungi</taxon>
        <taxon>Dikarya</taxon>
        <taxon>Basidiomycota</taxon>
        <taxon>Agaricomycotina</taxon>
        <taxon>Agaricomycetes</taxon>
        <taxon>Polyporales</taxon>
        <taxon>Adustoporiaceae</taxon>
        <taxon>Rhodonia</taxon>
    </lineage>
</organism>
<dbReference type="RefSeq" id="XP_024339078.1">
    <property type="nucleotide sequence ID" value="XM_024479088.1"/>
</dbReference>
<evidence type="ECO:0000313" key="2">
    <source>
        <dbReference type="EMBL" id="OSX62284.1"/>
    </source>
</evidence>
<feature type="compositionally biased region" description="Low complexity" evidence="1">
    <location>
        <begin position="121"/>
        <end position="136"/>
    </location>
</feature>
<feature type="compositionally biased region" description="Low complexity" evidence="1">
    <location>
        <begin position="85"/>
        <end position="108"/>
    </location>
</feature>
<proteinExistence type="predicted"/>
<name>A0A1X6N114_9APHY</name>
<dbReference type="AlphaFoldDB" id="A0A1X6N114"/>
<feature type="region of interest" description="Disordered" evidence="1">
    <location>
        <begin position="1"/>
        <end position="136"/>
    </location>
</feature>
<protein>
    <submittedName>
        <fullName evidence="2">Uncharacterized protein</fullName>
    </submittedName>
</protein>
<keyword evidence="3" id="KW-1185">Reference proteome</keyword>
<gene>
    <name evidence="2" type="ORF">POSPLADRAFT_1046648</name>
</gene>
<dbReference type="EMBL" id="KZ110597">
    <property type="protein sequence ID" value="OSX62284.1"/>
    <property type="molecule type" value="Genomic_DNA"/>
</dbReference>
<feature type="compositionally biased region" description="Low complexity" evidence="1">
    <location>
        <begin position="1"/>
        <end position="14"/>
    </location>
</feature>
<dbReference type="GeneID" id="36324038"/>
<evidence type="ECO:0000313" key="3">
    <source>
        <dbReference type="Proteomes" id="UP000194127"/>
    </source>
</evidence>
<dbReference type="STRING" id="670580.A0A1X6N114"/>
<evidence type="ECO:0000256" key="1">
    <source>
        <dbReference type="SAM" id="MobiDB-lite"/>
    </source>
</evidence>